<comment type="caution">
    <text evidence="1">The sequence shown here is derived from an EMBL/GenBank/DDBJ whole genome shotgun (WGS) entry which is preliminary data.</text>
</comment>
<dbReference type="Pfam" id="PF21811">
    <property type="entry name" value="RdfA"/>
    <property type="match status" value="1"/>
</dbReference>
<keyword evidence="2" id="KW-1185">Reference proteome</keyword>
<name>A0A8J7YHI1_9EURY</name>
<dbReference type="AlphaFoldDB" id="A0A8J7YHI1"/>
<reference evidence="1" key="1">
    <citation type="submission" date="2021-06" db="EMBL/GenBank/DDBJ databases">
        <title>Halomicroarcula sp. F24A a new haloarchaeum isolated from saline soil.</title>
        <authorList>
            <person name="Duran-Viseras A."/>
            <person name="Sanchez-Porro C."/>
            <person name="Ventosa A."/>
        </authorList>
    </citation>
    <scope>NUCLEOTIDE SEQUENCE</scope>
    <source>
        <strain evidence="1">F24A</strain>
    </source>
</reference>
<proteinExistence type="predicted"/>
<accession>A0A8J7YHI1</accession>
<dbReference type="EMBL" id="RKLQ01000007">
    <property type="protein sequence ID" value="MBX0306035.1"/>
    <property type="molecule type" value="Genomic_DNA"/>
</dbReference>
<protein>
    <submittedName>
        <fullName evidence="1">Uncharacterized protein</fullName>
    </submittedName>
</protein>
<organism evidence="1 2">
    <name type="scientific">Haloarcula salinisoli</name>
    <dbReference type="NCBI Taxonomy" id="2487746"/>
    <lineage>
        <taxon>Archaea</taxon>
        <taxon>Methanobacteriati</taxon>
        <taxon>Methanobacteriota</taxon>
        <taxon>Stenosarchaea group</taxon>
        <taxon>Halobacteria</taxon>
        <taxon>Halobacteriales</taxon>
        <taxon>Haloarculaceae</taxon>
        <taxon>Haloarcula</taxon>
    </lineage>
</organism>
<dbReference type="RefSeq" id="WP_220590228.1">
    <property type="nucleotide sequence ID" value="NZ_RKLQ01000007.1"/>
</dbReference>
<evidence type="ECO:0000313" key="1">
    <source>
        <dbReference type="EMBL" id="MBX0306035.1"/>
    </source>
</evidence>
<gene>
    <name evidence="1" type="ORF">EGD98_20520</name>
</gene>
<dbReference type="Proteomes" id="UP000783863">
    <property type="component" value="Unassembled WGS sequence"/>
</dbReference>
<dbReference type="InterPro" id="IPR048925">
    <property type="entry name" value="RdfA"/>
</dbReference>
<evidence type="ECO:0000313" key="2">
    <source>
        <dbReference type="Proteomes" id="UP000783863"/>
    </source>
</evidence>
<sequence length="213" mass="23650">MGKHCCKVGRVIADYGLEPPGHSTGNLDAYLVNKWKGAGEQEAVGYRQLSEWFNKRLLRRVYQRHGRSDIDLRIDSEYQTLSGDEIAPHRVEELLADLSADGIDGEQLQGEFVSKSTMARHLKGCLDGSKETPPTDSSSEWEQDQIEISKDILQDKIEESLRTLENKGKIAGASEADVMISITMTCPECPTRVSLADALDRGYVCEHIAPAED</sequence>